<accession>A0ABT2H571</accession>
<keyword evidence="2" id="KW-1185">Reference proteome</keyword>
<reference evidence="1" key="1">
    <citation type="submission" date="2022-08" db="EMBL/GenBank/DDBJ databases">
        <authorList>
            <person name="Deng Y."/>
            <person name="Han X.-F."/>
            <person name="Zhang Y.-Q."/>
        </authorList>
    </citation>
    <scope>NUCLEOTIDE SEQUENCE</scope>
    <source>
        <strain evidence="1">CPCC 203386</strain>
    </source>
</reference>
<evidence type="ECO:0000313" key="1">
    <source>
        <dbReference type="EMBL" id="MCS5735071.1"/>
    </source>
</evidence>
<name>A0ABT2H571_9MICO</name>
<organism evidence="1 2">
    <name type="scientific">Herbiconiux daphne</name>
    <dbReference type="NCBI Taxonomy" id="2970914"/>
    <lineage>
        <taxon>Bacteria</taxon>
        <taxon>Bacillati</taxon>
        <taxon>Actinomycetota</taxon>
        <taxon>Actinomycetes</taxon>
        <taxon>Micrococcales</taxon>
        <taxon>Microbacteriaceae</taxon>
        <taxon>Herbiconiux</taxon>
    </lineage>
</organism>
<dbReference type="RefSeq" id="WP_259539977.1">
    <property type="nucleotide sequence ID" value="NZ_JANLCJ010000005.1"/>
</dbReference>
<protein>
    <submittedName>
        <fullName evidence="1">Ester cyclase</fullName>
    </submittedName>
</protein>
<evidence type="ECO:0000313" key="2">
    <source>
        <dbReference type="Proteomes" id="UP001165586"/>
    </source>
</evidence>
<dbReference type="InterPro" id="IPR009959">
    <property type="entry name" value="Cyclase_SnoaL-like"/>
</dbReference>
<dbReference type="EMBL" id="JANLCJ010000005">
    <property type="protein sequence ID" value="MCS5735071.1"/>
    <property type="molecule type" value="Genomic_DNA"/>
</dbReference>
<dbReference type="Gene3D" id="3.10.450.50">
    <property type="match status" value="1"/>
</dbReference>
<comment type="caution">
    <text evidence="1">The sequence shown here is derived from an EMBL/GenBank/DDBJ whole genome shotgun (WGS) entry which is preliminary data.</text>
</comment>
<sequence length="186" mass="20101">MMTSTDTTEIARDLFRVLETQDVELAKRIVATDNHNETASASPTACQIPGPAGALASSAWLTYAFSDLNFAIEETAIGAESVWLRMRMRGTHTGAFVRFDNGQPAQVIPPTYRSIDVEQIHIVTIRHGQVVRHEALRDDLAMLEQLRVFPPGPSALAMAGWKISGRSARAARDVSAVAAAAAETAN</sequence>
<dbReference type="PANTHER" id="PTHR38436">
    <property type="entry name" value="POLYKETIDE CYCLASE SNOAL-LIKE DOMAIN"/>
    <property type="match status" value="1"/>
</dbReference>
<gene>
    <name evidence="1" type="ORF">N1032_15100</name>
</gene>
<dbReference type="Proteomes" id="UP001165586">
    <property type="component" value="Unassembled WGS sequence"/>
</dbReference>
<dbReference type="Pfam" id="PF07366">
    <property type="entry name" value="SnoaL"/>
    <property type="match status" value="1"/>
</dbReference>
<dbReference type="PANTHER" id="PTHR38436:SF1">
    <property type="entry name" value="ESTER CYCLASE"/>
    <property type="match status" value="1"/>
</dbReference>
<dbReference type="SUPFAM" id="SSF54427">
    <property type="entry name" value="NTF2-like"/>
    <property type="match status" value="1"/>
</dbReference>
<dbReference type="InterPro" id="IPR032710">
    <property type="entry name" value="NTF2-like_dom_sf"/>
</dbReference>
<proteinExistence type="predicted"/>